<evidence type="ECO:0000256" key="1">
    <source>
        <dbReference type="SAM" id="Phobius"/>
    </source>
</evidence>
<dbReference type="EnsemblMetazoa" id="GBRI010887-RA">
    <property type="protein sequence ID" value="GBRI010887-PA"/>
    <property type="gene ID" value="GBRI010887"/>
</dbReference>
<name>A0A1A9W988_9MUSC</name>
<evidence type="ECO:0000313" key="2">
    <source>
        <dbReference type="EnsemblMetazoa" id="GBRI010887-PA"/>
    </source>
</evidence>
<evidence type="ECO:0000313" key="3">
    <source>
        <dbReference type="Proteomes" id="UP000091820"/>
    </source>
</evidence>
<proteinExistence type="predicted"/>
<organism evidence="2 3">
    <name type="scientific">Glossina brevipalpis</name>
    <dbReference type="NCBI Taxonomy" id="37001"/>
    <lineage>
        <taxon>Eukaryota</taxon>
        <taxon>Metazoa</taxon>
        <taxon>Ecdysozoa</taxon>
        <taxon>Arthropoda</taxon>
        <taxon>Hexapoda</taxon>
        <taxon>Insecta</taxon>
        <taxon>Pterygota</taxon>
        <taxon>Neoptera</taxon>
        <taxon>Endopterygota</taxon>
        <taxon>Diptera</taxon>
        <taxon>Brachycera</taxon>
        <taxon>Muscomorpha</taxon>
        <taxon>Hippoboscoidea</taxon>
        <taxon>Glossinidae</taxon>
        <taxon>Glossina</taxon>
    </lineage>
</organism>
<dbReference type="VEuPathDB" id="VectorBase:GBRI010887"/>
<keyword evidence="1" id="KW-0472">Membrane</keyword>
<reference evidence="3" key="1">
    <citation type="submission" date="2014-03" db="EMBL/GenBank/DDBJ databases">
        <authorList>
            <person name="Aksoy S."/>
            <person name="Warren W."/>
            <person name="Wilson R.K."/>
        </authorList>
    </citation>
    <scope>NUCLEOTIDE SEQUENCE [LARGE SCALE GENOMIC DNA]</scope>
    <source>
        <strain evidence="3">IAEA</strain>
    </source>
</reference>
<dbReference type="Proteomes" id="UP000091820">
    <property type="component" value="Unassembled WGS sequence"/>
</dbReference>
<protein>
    <submittedName>
        <fullName evidence="2">Uncharacterized protein</fullName>
    </submittedName>
</protein>
<reference evidence="2" key="2">
    <citation type="submission" date="2020-05" db="UniProtKB">
        <authorList>
            <consortium name="EnsemblMetazoa"/>
        </authorList>
    </citation>
    <scope>IDENTIFICATION</scope>
    <source>
        <strain evidence="2">IAEA</strain>
    </source>
</reference>
<accession>A0A1A9W988</accession>
<dbReference type="AlphaFoldDB" id="A0A1A9W988"/>
<feature type="transmembrane region" description="Helical" evidence="1">
    <location>
        <begin position="12"/>
        <end position="30"/>
    </location>
</feature>
<sequence>MSFHSCEEQPIVARVLILIIDLTICLAGYLKLLPSPSAVKDYNFKIVVRFIFQIALTIKAVSFLCLFLRHERAGYKEEKLNSRTTSICYKPISIEPLLHFFEHRKDNNIILKY</sequence>
<keyword evidence="1" id="KW-0812">Transmembrane</keyword>
<keyword evidence="1" id="KW-1133">Transmembrane helix</keyword>
<keyword evidence="3" id="KW-1185">Reference proteome</keyword>
<feature type="transmembrane region" description="Helical" evidence="1">
    <location>
        <begin position="50"/>
        <end position="68"/>
    </location>
</feature>